<evidence type="ECO:0000313" key="2">
    <source>
        <dbReference type="Proteomes" id="UP000297527"/>
    </source>
</evidence>
<dbReference type="EMBL" id="PQXN01000070">
    <property type="protein sequence ID" value="TGO57051.1"/>
    <property type="molecule type" value="Genomic_DNA"/>
</dbReference>
<sequence length="219" mass="24380">MGKKKTQLAKAALPSASMSMSELQADIDLLIRVLLYDLHNVANDREAQARTQETTDELYISGPYFTSEEAARIKCTVVPVLTLNEIPEFEELEGDLKHDTTPALEDDAPKNMTVETAIKCCFQSFFEKRKASGDARPCGPHDMGPIYRAVFMISKEELKDERFLGRLRRGGLSGPKFDTTGGAVGNKKKNAGKKMTEFMVNIGMKGYLIVVPGFEHWVE</sequence>
<dbReference type="Proteomes" id="UP000297527">
    <property type="component" value="Unassembled WGS sequence"/>
</dbReference>
<dbReference type="AlphaFoldDB" id="A0A4Z1I5Z0"/>
<name>A0A4Z1I5Z0_9HELO</name>
<proteinExistence type="predicted"/>
<evidence type="ECO:0000313" key="1">
    <source>
        <dbReference type="EMBL" id="TGO57051.1"/>
    </source>
</evidence>
<accession>A0A4Z1I5Z0</accession>
<gene>
    <name evidence="1" type="ORF">BCON_0070g00230</name>
</gene>
<protein>
    <submittedName>
        <fullName evidence="1">Uncharacterized protein</fullName>
    </submittedName>
</protein>
<dbReference type="OrthoDB" id="2740448at2759"/>
<organism evidence="1 2">
    <name type="scientific">Botryotinia convoluta</name>
    <dbReference type="NCBI Taxonomy" id="54673"/>
    <lineage>
        <taxon>Eukaryota</taxon>
        <taxon>Fungi</taxon>
        <taxon>Dikarya</taxon>
        <taxon>Ascomycota</taxon>
        <taxon>Pezizomycotina</taxon>
        <taxon>Leotiomycetes</taxon>
        <taxon>Helotiales</taxon>
        <taxon>Sclerotiniaceae</taxon>
        <taxon>Botryotinia</taxon>
    </lineage>
</organism>
<reference evidence="1 2" key="1">
    <citation type="submission" date="2017-12" db="EMBL/GenBank/DDBJ databases">
        <title>Comparative genomics of Botrytis spp.</title>
        <authorList>
            <person name="Valero-Jimenez C.A."/>
            <person name="Tapia P."/>
            <person name="Veloso J."/>
            <person name="Silva-Moreno E."/>
            <person name="Staats M."/>
            <person name="Valdes J.H."/>
            <person name="Van Kan J.A.L."/>
        </authorList>
    </citation>
    <scope>NUCLEOTIDE SEQUENCE [LARGE SCALE GENOMIC DNA]</scope>
    <source>
        <strain evidence="1 2">MUCL11595</strain>
    </source>
</reference>
<comment type="caution">
    <text evidence="1">The sequence shown here is derived from an EMBL/GenBank/DDBJ whole genome shotgun (WGS) entry which is preliminary data.</text>
</comment>
<keyword evidence="2" id="KW-1185">Reference proteome</keyword>